<dbReference type="GO" id="GO:0032574">
    <property type="term" value="F:5'-3' RNA helicase activity"/>
    <property type="evidence" value="ECO:0007669"/>
    <property type="project" value="InterPro"/>
</dbReference>
<keyword evidence="5" id="KW-0547">Nucleotide-binding</keyword>
<dbReference type="Proteomes" id="UP001159042">
    <property type="component" value="Unassembled WGS sequence"/>
</dbReference>
<organism evidence="15 16">
    <name type="scientific">Exocentrus adspersus</name>
    <dbReference type="NCBI Taxonomy" id="1586481"/>
    <lineage>
        <taxon>Eukaryota</taxon>
        <taxon>Metazoa</taxon>
        <taxon>Ecdysozoa</taxon>
        <taxon>Arthropoda</taxon>
        <taxon>Hexapoda</taxon>
        <taxon>Insecta</taxon>
        <taxon>Pterygota</taxon>
        <taxon>Neoptera</taxon>
        <taxon>Endopterygota</taxon>
        <taxon>Coleoptera</taxon>
        <taxon>Polyphaga</taxon>
        <taxon>Cucujiformia</taxon>
        <taxon>Chrysomeloidea</taxon>
        <taxon>Cerambycidae</taxon>
        <taxon>Lamiinae</taxon>
        <taxon>Acanthocinini</taxon>
        <taxon>Exocentrus</taxon>
    </lineage>
</organism>
<dbReference type="InterPro" id="IPR041677">
    <property type="entry name" value="DNA2/NAM7_AAA_11"/>
</dbReference>
<dbReference type="GO" id="GO:0031047">
    <property type="term" value="P:regulatory ncRNA-mediated gene silencing"/>
    <property type="evidence" value="ECO:0007669"/>
    <property type="project" value="UniProtKB-KW"/>
</dbReference>
<feature type="domain" description="DNA2/NAM7 helicase helicase" evidence="12">
    <location>
        <begin position="622"/>
        <end position="704"/>
    </location>
</feature>
<gene>
    <name evidence="15" type="ORF">NQ315_004138</name>
</gene>
<dbReference type="InterPro" id="IPR049080">
    <property type="entry name" value="MOV-10-like_beta-barrel"/>
</dbReference>
<evidence type="ECO:0000259" key="12">
    <source>
        <dbReference type="Pfam" id="PF13086"/>
    </source>
</evidence>
<protein>
    <recommendedName>
        <fullName evidence="3">RNA helicase</fullName>
        <ecNumber evidence="3">3.6.4.13</ecNumber>
    </recommendedName>
</protein>
<dbReference type="Pfam" id="PF13086">
    <property type="entry name" value="AAA_11"/>
    <property type="match status" value="2"/>
</dbReference>
<dbReference type="Gene3D" id="3.40.50.300">
    <property type="entry name" value="P-loop containing nucleotide triphosphate hydrolases"/>
    <property type="match status" value="2"/>
</dbReference>
<dbReference type="PANTHER" id="PTHR45418">
    <property type="entry name" value="CANCER/TESTIS ANTIGEN 55"/>
    <property type="match status" value="1"/>
</dbReference>
<feature type="domain" description="DNA2/NAM7 helicase helicase" evidence="12">
    <location>
        <begin position="513"/>
        <end position="592"/>
    </location>
</feature>
<dbReference type="PANTHER" id="PTHR45418:SF1">
    <property type="entry name" value="CANCER_TESTIS ANTIGEN 55"/>
    <property type="match status" value="1"/>
</dbReference>
<evidence type="ECO:0000256" key="6">
    <source>
        <dbReference type="ARBA" id="ARBA00022801"/>
    </source>
</evidence>
<dbReference type="CDD" id="cd18808">
    <property type="entry name" value="SF1_C_Upf1"/>
    <property type="match status" value="1"/>
</dbReference>
<dbReference type="InterPro" id="IPR026122">
    <property type="entry name" value="MOV-10/SDE3_DEXXQ/H-box"/>
</dbReference>
<feature type="domain" description="Helicase MOV-10-like beta-barrel" evidence="14">
    <location>
        <begin position="392"/>
        <end position="461"/>
    </location>
</feature>
<dbReference type="GO" id="GO:0036464">
    <property type="term" value="C:cytoplasmic ribonucleoprotein granule"/>
    <property type="evidence" value="ECO:0007669"/>
    <property type="project" value="UniProtKB-SubCell"/>
</dbReference>
<evidence type="ECO:0000256" key="3">
    <source>
        <dbReference type="ARBA" id="ARBA00012552"/>
    </source>
</evidence>
<comment type="subcellular location">
    <subcellularLocation>
        <location evidence="1">Cytoplasm</location>
        <location evidence="1">Cytoplasmic ribonucleoprotein granule</location>
    </subcellularLocation>
</comment>
<evidence type="ECO:0000256" key="11">
    <source>
        <dbReference type="ARBA" id="ARBA00047984"/>
    </source>
</evidence>
<feature type="domain" description="DNA2/NAM7 helicase-like C-terminal" evidence="13">
    <location>
        <begin position="713"/>
        <end position="929"/>
    </location>
</feature>
<dbReference type="InterPro" id="IPR041679">
    <property type="entry name" value="DNA2/NAM7-like_C"/>
</dbReference>
<dbReference type="GO" id="GO:0005524">
    <property type="term" value="F:ATP binding"/>
    <property type="evidence" value="ECO:0007669"/>
    <property type="project" value="UniProtKB-KW"/>
</dbReference>
<keyword evidence="4" id="KW-0963">Cytoplasm</keyword>
<evidence type="ECO:0000256" key="10">
    <source>
        <dbReference type="ARBA" id="ARBA00023158"/>
    </source>
</evidence>
<evidence type="ECO:0000256" key="5">
    <source>
        <dbReference type="ARBA" id="ARBA00022741"/>
    </source>
</evidence>
<dbReference type="SUPFAM" id="SSF52540">
    <property type="entry name" value="P-loop containing nucleoside triphosphate hydrolases"/>
    <property type="match status" value="1"/>
</dbReference>
<evidence type="ECO:0000313" key="15">
    <source>
        <dbReference type="EMBL" id="KAJ8922201.1"/>
    </source>
</evidence>
<reference evidence="15 16" key="1">
    <citation type="journal article" date="2023" name="Insect Mol. Biol.">
        <title>Genome sequencing provides insights into the evolution of gene families encoding plant cell wall-degrading enzymes in longhorned beetles.</title>
        <authorList>
            <person name="Shin N.R."/>
            <person name="Okamura Y."/>
            <person name="Kirsch R."/>
            <person name="Pauchet Y."/>
        </authorList>
    </citation>
    <scope>NUCLEOTIDE SEQUENCE [LARGE SCALE GENOMIC DNA]</scope>
    <source>
        <strain evidence="15">EAD_L_NR</strain>
    </source>
</reference>
<evidence type="ECO:0000259" key="14">
    <source>
        <dbReference type="Pfam" id="PF21634"/>
    </source>
</evidence>
<accession>A0AAV8W6E9</accession>
<evidence type="ECO:0000256" key="2">
    <source>
        <dbReference type="ARBA" id="ARBA00005601"/>
    </source>
</evidence>
<dbReference type="EMBL" id="JANEYG010000007">
    <property type="protein sequence ID" value="KAJ8922201.1"/>
    <property type="molecule type" value="Genomic_DNA"/>
</dbReference>
<keyword evidence="10" id="KW-0943">RNA-mediated gene silencing</keyword>
<evidence type="ECO:0000259" key="13">
    <source>
        <dbReference type="Pfam" id="PF13087"/>
    </source>
</evidence>
<dbReference type="AlphaFoldDB" id="A0AAV8W6E9"/>
<name>A0AAV8W6E9_9CUCU</name>
<evidence type="ECO:0000313" key="16">
    <source>
        <dbReference type="Proteomes" id="UP001159042"/>
    </source>
</evidence>
<keyword evidence="9" id="KW-0694">RNA-binding</keyword>
<dbReference type="GO" id="GO:0016787">
    <property type="term" value="F:hydrolase activity"/>
    <property type="evidence" value="ECO:0007669"/>
    <property type="project" value="UniProtKB-KW"/>
</dbReference>
<proteinExistence type="inferred from homology"/>
<evidence type="ECO:0000256" key="9">
    <source>
        <dbReference type="ARBA" id="ARBA00022884"/>
    </source>
</evidence>
<keyword evidence="7" id="KW-0347">Helicase</keyword>
<dbReference type="Pfam" id="PF21634">
    <property type="entry name" value="MOV-10_beta-barrel"/>
    <property type="match status" value="1"/>
</dbReference>
<comment type="similarity">
    <text evidence="2">Belongs to the DNA2/NAM7 helicase family. SDE3 subfamily.</text>
</comment>
<dbReference type="Pfam" id="PF13087">
    <property type="entry name" value="AAA_12"/>
    <property type="match status" value="1"/>
</dbReference>
<comment type="catalytic activity">
    <reaction evidence="11">
        <text>ATP + H2O = ADP + phosphate + H(+)</text>
        <dbReference type="Rhea" id="RHEA:13065"/>
        <dbReference type="ChEBI" id="CHEBI:15377"/>
        <dbReference type="ChEBI" id="CHEBI:15378"/>
        <dbReference type="ChEBI" id="CHEBI:30616"/>
        <dbReference type="ChEBI" id="CHEBI:43474"/>
        <dbReference type="ChEBI" id="CHEBI:456216"/>
        <dbReference type="EC" id="3.6.4.13"/>
    </reaction>
</comment>
<evidence type="ECO:0000256" key="7">
    <source>
        <dbReference type="ARBA" id="ARBA00022806"/>
    </source>
</evidence>
<keyword evidence="8" id="KW-0067">ATP-binding</keyword>
<dbReference type="FunFam" id="3.40.50.300:FF:000608">
    <property type="entry name" value="Mov10 RISC complex RNA helicase"/>
    <property type="match status" value="1"/>
</dbReference>
<dbReference type="InterPro" id="IPR027417">
    <property type="entry name" value="P-loop_NTPase"/>
</dbReference>
<dbReference type="EC" id="3.6.4.13" evidence="3"/>
<dbReference type="InterPro" id="IPR047187">
    <property type="entry name" value="SF1_C_Upf1"/>
</dbReference>
<evidence type="ECO:0000256" key="8">
    <source>
        <dbReference type="ARBA" id="ARBA00022840"/>
    </source>
</evidence>
<comment type="caution">
    <text evidence="15">The sequence shown here is derived from an EMBL/GenBank/DDBJ whole genome shotgun (WGS) entry which is preliminary data.</text>
</comment>
<evidence type="ECO:0000256" key="1">
    <source>
        <dbReference type="ARBA" id="ARBA00004331"/>
    </source>
</evidence>
<evidence type="ECO:0000256" key="4">
    <source>
        <dbReference type="ARBA" id="ARBA00022490"/>
    </source>
</evidence>
<keyword evidence="6" id="KW-0378">Hydrolase</keyword>
<dbReference type="GO" id="GO:0003723">
    <property type="term" value="F:RNA binding"/>
    <property type="evidence" value="ECO:0007669"/>
    <property type="project" value="UniProtKB-KW"/>
</dbReference>
<sequence>MKIFERFIIDLLQNGMIVNYTSSKQDVKKFYIAHYRRETTLSFHRFCYKLWHMWYILDFRKNFIYFDQRWVNYFNKFTNAELVTTKYKLMLIDKLCNKERCNMCLVKFSSEEAYKKHCQELQHKVRVQYLINKDSLKNIGQMKVLLLKKPNVDQNGRINYQFNRHEEYYKTLDLENRTNMPIEIIEVVKINPYLHEVSIAANFKKGVPLQHKEQFTISIKAVFQHSKSFTMPVVVVCKFCGSKELSFIMLEVLVEVSSSFSSLKSDLLPCVKPLKTRYPLPSEVVILGELPLIYTSYYKEKFHLKTYEIPIDLLMSLKDLVTMFPNFTERMPLNAANKFFYDKFTEALGLNPNINEENYCSLLNTLVNIEENQIMIDIRQYDTVSKLKFVGGNTYELRVPGLAEARPSLVIHDSVFVKTHITDCYKYQGIVSQVLESSVRLSFSSGFKEAYNRNITFHIEFGYNRRPFRVQKQALFLVKEFDIVSYLFPKDEPYYGYLQEEFDESIEYFNPDLNREQKSAITNILKERSAPYLIFGPPGTGKTVTVIEAVLQIWKTKPGARILVCTPSNAATDEIAIRLAGNMDADKEILRLIGNAYCLERKLSQLENIANIKDKCFYMPSMETILRYRILVTTLVTAARLVNGGVPDGHYSHVFIDESGYATESESLIPIAGILSNSSSMGRVVGQVVLAGDPRQLGPVVHSNFAKYCGFGRSMLERLLDTCDLYSRNEIRPVPYNEKYVTKLVKNYRSHEEILKVPNKLFYHDELISVGNSSSNMFVYWEHLPTPGFPVIFHHTVGEDSRESISPSFFNIQEIEIVMEYITKLLGSCVNGTVIVEDDIGIITPYKKQVKFLKQACGAQGWSNLLVGSVEQFQGNEKLIIIISTVRSKNYLKYEEIDMKCRLGFLRNPKRFNVALTRAKALLIVVGNGDVLKNDKNWLHFLEYCIRKKAVVGSQFHLSDDEYLTELTDAVEIDCNKAKKE</sequence>
<dbReference type="CDD" id="cd18038">
    <property type="entry name" value="DEXXQc_Helz-like"/>
    <property type="match status" value="1"/>
</dbReference>
<keyword evidence="16" id="KW-1185">Reference proteome</keyword>